<evidence type="ECO:0000256" key="6">
    <source>
        <dbReference type="ARBA" id="ARBA00022692"/>
    </source>
</evidence>
<feature type="domain" description="Histidine kinase" evidence="13">
    <location>
        <begin position="265"/>
        <end position="476"/>
    </location>
</feature>
<keyword evidence="4" id="KW-0597">Phosphoprotein</keyword>
<evidence type="ECO:0000313" key="16">
    <source>
        <dbReference type="Proteomes" id="UP001501047"/>
    </source>
</evidence>
<dbReference type="InterPro" id="IPR005467">
    <property type="entry name" value="His_kinase_dom"/>
</dbReference>
<protein>
    <recommendedName>
        <fullName evidence="3">histidine kinase</fullName>
        <ecNumber evidence="3">2.7.13.3</ecNumber>
    </recommendedName>
</protein>
<feature type="transmembrane region" description="Helical" evidence="12">
    <location>
        <begin position="6"/>
        <end position="26"/>
    </location>
</feature>
<evidence type="ECO:0000313" key="15">
    <source>
        <dbReference type="EMBL" id="GAA0776343.1"/>
    </source>
</evidence>
<keyword evidence="6 12" id="KW-0812">Transmembrane</keyword>
<dbReference type="InterPro" id="IPR003660">
    <property type="entry name" value="HAMP_dom"/>
</dbReference>
<dbReference type="CDD" id="cd00075">
    <property type="entry name" value="HATPase"/>
    <property type="match status" value="1"/>
</dbReference>
<comment type="subcellular location">
    <subcellularLocation>
        <location evidence="2">Membrane</location>
        <topology evidence="2">Multi-pass membrane protein</topology>
    </subcellularLocation>
</comment>
<feature type="coiled-coil region" evidence="11">
    <location>
        <begin position="224"/>
        <end position="265"/>
    </location>
</feature>
<evidence type="ECO:0000256" key="10">
    <source>
        <dbReference type="ARBA" id="ARBA00023136"/>
    </source>
</evidence>
<dbReference type="Pfam" id="PF00512">
    <property type="entry name" value="HisKA"/>
    <property type="match status" value="1"/>
</dbReference>
<reference evidence="15 16" key="1">
    <citation type="journal article" date="2019" name="Int. J. Syst. Evol. Microbiol.">
        <title>The Global Catalogue of Microorganisms (GCM) 10K type strain sequencing project: providing services to taxonomists for standard genome sequencing and annotation.</title>
        <authorList>
            <consortium name="The Broad Institute Genomics Platform"/>
            <consortium name="The Broad Institute Genome Sequencing Center for Infectious Disease"/>
            <person name="Wu L."/>
            <person name="Ma J."/>
        </authorList>
    </citation>
    <scope>NUCLEOTIDE SEQUENCE [LARGE SCALE GENOMIC DNA]</scope>
    <source>
        <strain evidence="15 16">JCM 1417</strain>
    </source>
</reference>
<keyword evidence="9" id="KW-0902">Two-component regulatory system</keyword>
<dbReference type="SMART" id="SM00388">
    <property type="entry name" value="HisKA"/>
    <property type="match status" value="1"/>
</dbReference>
<evidence type="ECO:0000259" key="13">
    <source>
        <dbReference type="PROSITE" id="PS50109"/>
    </source>
</evidence>
<organism evidence="15 16">
    <name type="scientific">Clostridium subterminale</name>
    <dbReference type="NCBI Taxonomy" id="1550"/>
    <lineage>
        <taxon>Bacteria</taxon>
        <taxon>Bacillati</taxon>
        <taxon>Bacillota</taxon>
        <taxon>Clostridia</taxon>
        <taxon>Eubacteriales</taxon>
        <taxon>Clostridiaceae</taxon>
        <taxon>Clostridium</taxon>
    </lineage>
</organism>
<dbReference type="Gene3D" id="6.10.340.10">
    <property type="match status" value="1"/>
</dbReference>
<evidence type="ECO:0000256" key="1">
    <source>
        <dbReference type="ARBA" id="ARBA00000085"/>
    </source>
</evidence>
<dbReference type="SUPFAM" id="SSF158472">
    <property type="entry name" value="HAMP domain-like"/>
    <property type="match status" value="1"/>
</dbReference>
<keyword evidence="11" id="KW-0175">Coiled coil</keyword>
<evidence type="ECO:0000256" key="12">
    <source>
        <dbReference type="SAM" id="Phobius"/>
    </source>
</evidence>
<dbReference type="SMART" id="SM00304">
    <property type="entry name" value="HAMP"/>
    <property type="match status" value="1"/>
</dbReference>
<dbReference type="CDD" id="cd06225">
    <property type="entry name" value="HAMP"/>
    <property type="match status" value="1"/>
</dbReference>
<proteinExistence type="predicted"/>
<evidence type="ECO:0000256" key="7">
    <source>
        <dbReference type="ARBA" id="ARBA00022777"/>
    </source>
</evidence>
<dbReference type="PROSITE" id="PS50885">
    <property type="entry name" value="HAMP"/>
    <property type="match status" value="1"/>
</dbReference>
<dbReference type="CDD" id="cd00082">
    <property type="entry name" value="HisKA"/>
    <property type="match status" value="1"/>
</dbReference>
<dbReference type="Gene3D" id="3.30.565.10">
    <property type="entry name" value="Histidine kinase-like ATPase, C-terminal domain"/>
    <property type="match status" value="1"/>
</dbReference>
<dbReference type="InterPro" id="IPR004358">
    <property type="entry name" value="Sig_transdc_His_kin-like_C"/>
</dbReference>
<dbReference type="InterPro" id="IPR036890">
    <property type="entry name" value="HATPase_C_sf"/>
</dbReference>
<dbReference type="InterPro" id="IPR003661">
    <property type="entry name" value="HisK_dim/P_dom"/>
</dbReference>
<dbReference type="Gene3D" id="1.10.287.130">
    <property type="match status" value="1"/>
</dbReference>
<dbReference type="Pfam" id="PF00672">
    <property type="entry name" value="HAMP"/>
    <property type="match status" value="1"/>
</dbReference>
<dbReference type="EMBL" id="BAAACI010000007">
    <property type="protein sequence ID" value="GAA0776343.1"/>
    <property type="molecule type" value="Genomic_DNA"/>
</dbReference>
<evidence type="ECO:0000256" key="2">
    <source>
        <dbReference type="ARBA" id="ARBA00004141"/>
    </source>
</evidence>
<dbReference type="InterPro" id="IPR036097">
    <property type="entry name" value="HisK_dim/P_sf"/>
</dbReference>
<dbReference type="Proteomes" id="UP001501047">
    <property type="component" value="Unassembled WGS sequence"/>
</dbReference>
<evidence type="ECO:0000256" key="4">
    <source>
        <dbReference type="ARBA" id="ARBA00022553"/>
    </source>
</evidence>
<evidence type="ECO:0000256" key="9">
    <source>
        <dbReference type="ARBA" id="ARBA00023012"/>
    </source>
</evidence>
<evidence type="ECO:0000256" key="3">
    <source>
        <dbReference type="ARBA" id="ARBA00012438"/>
    </source>
</evidence>
<keyword evidence="7 15" id="KW-0418">Kinase</keyword>
<evidence type="ECO:0000259" key="14">
    <source>
        <dbReference type="PROSITE" id="PS50885"/>
    </source>
</evidence>
<dbReference type="InterPro" id="IPR050398">
    <property type="entry name" value="HssS/ArlS-like"/>
</dbReference>
<dbReference type="SMART" id="SM00387">
    <property type="entry name" value="HATPase_c"/>
    <property type="match status" value="1"/>
</dbReference>
<accession>A0ABN1KUJ8</accession>
<dbReference type="PANTHER" id="PTHR45528:SF10">
    <property type="entry name" value="METHYL-ACCEPTING CHEMOTAXIS PROTEIN"/>
    <property type="match status" value="1"/>
</dbReference>
<dbReference type="GO" id="GO:0016301">
    <property type="term" value="F:kinase activity"/>
    <property type="evidence" value="ECO:0007669"/>
    <property type="project" value="UniProtKB-KW"/>
</dbReference>
<dbReference type="PANTHER" id="PTHR45528">
    <property type="entry name" value="SENSOR HISTIDINE KINASE CPXA"/>
    <property type="match status" value="1"/>
</dbReference>
<keyword evidence="10 12" id="KW-0472">Membrane</keyword>
<gene>
    <name evidence="15" type="ORF">GCM10008908_29570</name>
</gene>
<feature type="domain" description="HAMP" evidence="14">
    <location>
        <begin position="191"/>
        <end position="243"/>
    </location>
</feature>
<evidence type="ECO:0000256" key="11">
    <source>
        <dbReference type="SAM" id="Coils"/>
    </source>
</evidence>
<name>A0ABN1KUJ8_CLOSU</name>
<dbReference type="Pfam" id="PF02518">
    <property type="entry name" value="HATPase_c"/>
    <property type="match status" value="1"/>
</dbReference>
<evidence type="ECO:0000256" key="8">
    <source>
        <dbReference type="ARBA" id="ARBA00022989"/>
    </source>
</evidence>
<dbReference type="EC" id="2.7.13.3" evidence="3"/>
<keyword evidence="5" id="KW-0808">Transferase</keyword>
<dbReference type="PRINTS" id="PR00344">
    <property type="entry name" value="BCTRLSENSOR"/>
</dbReference>
<keyword evidence="8 12" id="KW-1133">Transmembrane helix</keyword>
<dbReference type="SUPFAM" id="SSF55874">
    <property type="entry name" value="ATPase domain of HSP90 chaperone/DNA topoisomerase II/histidine kinase"/>
    <property type="match status" value="1"/>
</dbReference>
<dbReference type="SUPFAM" id="SSF47384">
    <property type="entry name" value="Homodimeric domain of signal transducing histidine kinase"/>
    <property type="match status" value="1"/>
</dbReference>
<evidence type="ECO:0000256" key="5">
    <source>
        <dbReference type="ARBA" id="ARBA00022679"/>
    </source>
</evidence>
<dbReference type="InterPro" id="IPR003594">
    <property type="entry name" value="HATPase_dom"/>
</dbReference>
<feature type="transmembrane region" description="Helical" evidence="12">
    <location>
        <begin position="167"/>
        <end position="190"/>
    </location>
</feature>
<dbReference type="PROSITE" id="PS50109">
    <property type="entry name" value="HIS_KIN"/>
    <property type="match status" value="1"/>
</dbReference>
<dbReference type="RefSeq" id="WP_343827249.1">
    <property type="nucleotide sequence ID" value="NZ_BAAACI010000007.1"/>
</dbReference>
<sequence>MKIRVKFIFSILSIIITFGIILNLSIRHILIIRMEASIGNSLNEIMYSTREAIKYRLLATDLEYEKDSLVKESNYLNRYISSNFQCTVEISDTDGKVLSENVDESFREILDSGNKNAGSGAAIVNLKYEDKKLYGILSYPIFVNEDNLGVLSIIKDYSEVYGENNRMLLFITVVEGIILFFIFSLCFFIITKVTKPIITLTEGVKKVGQGEYSFYIDAHGNDEIAILSREFNSMKEKIKEQINTIKEEKQKVEKLEKSRKAFFDNVTHEMKTPLTAISGYAEMINDGMVKDEAFKKRAIERIYLESERLHHLIIELIEISKGLSYNTEEFKDIRIDKLIDEISDDMSIKAQKYSMEIINNLESGIVSTQCNRIRELIINLIDNGIKYSKSQEPLYINGKIEGKKYILEIESMSGIIPEEIYDHIFEPFIKSNKFSESESRGLGLYLCSEIIKDHGGSIDIINGEKVTVRVEMPLSKK</sequence>
<comment type="catalytic activity">
    <reaction evidence="1">
        <text>ATP + protein L-histidine = ADP + protein N-phospho-L-histidine.</text>
        <dbReference type="EC" id="2.7.13.3"/>
    </reaction>
</comment>
<comment type="caution">
    <text evidence="15">The sequence shown here is derived from an EMBL/GenBank/DDBJ whole genome shotgun (WGS) entry which is preliminary data.</text>
</comment>
<keyword evidence="16" id="KW-1185">Reference proteome</keyword>